<protein>
    <submittedName>
        <fullName evidence="2">Putative sulfite oxidase, mitochondrial</fullName>
    </submittedName>
</protein>
<dbReference type="InterPro" id="IPR036374">
    <property type="entry name" value="OxRdtase_Mopterin-bd_sf"/>
</dbReference>
<dbReference type="PANTHER" id="PTHR19372">
    <property type="entry name" value="SULFITE REDUCTASE"/>
    <property type="match status" value="1"/>
</dbReference>
<gene>
    <name evidence="2" type="ORF">HII31_08755</name>
</gene>
<keyword evidence="3" id="KW-1185">Reference proteome</keyword>
<dbReference type="Proteomes" id="UP000660729">
    <property type="component" value="Unassembled WGS sequence"/>
</dbReference>
<dbReference type="GO" id="GO:0008482">
    <property type="term" value="F:sulfite oxidase activity"/>
    <property type="evidence" value="ECO:0007669"/>
    <property type="project" value="TreeGrafter"/>
</dbReference>
<dbReference type="GO" id="GO:0006790">
    <property type="term" value="P:sulfur compound metabolic process"/>
    <property type="evidence" value="ECO:0007669"/>
    <property type="project" value="TreeGrafter"/>
</dbReference>
<proteinExistence type="predicted"/>
<dbReference type="InterPro" id="IPR000572">
    <property type="entry name" value="OxRdtase_Mopterin-bd_dom"/>
</dbReference>
<evidence type="ECO:0000313" key="3">
    <source>
        <dbReference type="Proteomes" id="UP000660729"/>
    </source>
</evidence>
<evidence type="ECO:0000259" key="1">
    <source>
        <dbReference type="Pfam" id="PF00174"/>
    </source>
</evidence>
<evidence type="ECO:0000313" key="2">
    <source>
        <dbReference type="EMBL" id="KAF7189933.1"/>
    </source>
</evidence>
<organism evidence="2 3">
    <name type="scientific">Pseudocercospora fuligena</name>
    <dbReference type="NCBI Taxonomy" id="685502"/>
    <lineage>
        <taxon>Eukaryota</taxon>
        <taxon>Fungi</taxon>
        <taxon>Dikarya</taxon>
        <taxon>Ascomycota</taxon>
        <taxon>Pezizomycotina</taxon>
        <taxon>Dothideomycetes</taxon>
        <taxon>Dothideomycetidae</taxon>
        <taxon>Mycosphaerellales</taxon>
        <taxon>Mycosphaerellaceae</taxon>
        <taxon>Pseudocercospora</taxon>
    </lineage>
</organism>
<dbReference type="Gene3D" id="3.90.420.10">
    <property type="entry name" value="Oxidoreductase, molybdopterin-binding domain"/>
    <property type="match status" value="1"/>
</dbReference>
<dbReference type="OrthoDB" id="10051395at2759"/>
<comment type="caution">
    <text evidence="2">The sequence shown here is derived from an EMBL/GenBank/DDBJ whole genome shotgun (WGS) entry which is preliminary data.</text>
</comment>
<dbReference type="SUPFAM" id="SSF56524">
    <property type="entry name" value="Oxidoreductase molybdopterin-binding domain"/>
    <property type="match status" value="1"/>
</dbReference>
<dbReference type="GO" id="GO:0020037">
    <property type="term" value="F:heme binding"/>
    <property type="evidence" value="ECO:0007669"/>
    <property type="project" value="TreeGrafter"/>
</dbReference>
<dbReference type="InterPro" id="IPR008335">
    <property type="entry name" value="Mopterin_OxRdtase_euk"/>
</dbReference>
<sequence length="261" mass="29054">MSTESKEPVNREPPLKELIEHFITPVNEGYDRNHSGYPQIDGESHRVVVDGAVSNNLSLSKVDLQSLPQHVVVCALQCAGNRRHTMRTKIKEVSGVDWFDGAVMNCKWKGPLLCDVLDKAGISLPDEDRESAHVAFASYEAECQDDSWYGASISLDRATSREAEVILALEMNNEPLTISHGFPVRVVTPGIAGARSVKWLNQITVQKKESQNHYQQRDYKVLPPEATDAESAEKYWDSTPAIMEMPVNSVIAWPETGSKVH</sequence>
<feature type="domain" description="Oxidoreductase molybdopterin-binding" evidence="1">
    <location>
        <begin position="34"/>
        <end position="214"/>
    </location>
</feature>
<reference evidence="2" key="1">
    <citation type="submission" date="2020-04" db="EMBL/GenBank/DDBJ databases">
        <title>Draft genome resource of the tomato pathogen Pseudocercospora fuligena.</title>
        <authorList>
            <person name="Zaccaron A."/>
        </authorList>
    </citation>
    <scope>NUCLEOTIDE SEQUENCE</scope>
    <source>
        <strain evidence="2">PF001</strain>
    </source>
</reference>
<dbReference type="EMBL" id="JABCIY010000177">
    <property type="protein sequence ID" value="KAF7189933.1"/>
    <property type="molecule type" value="Genomic_DNA"/>
</dbReference>
<dbReference type="GO" id="GO:0043546">
    <property type="term" value="F:molybdopterin cofactor binding"/>
    <property type="evidence" value="ECO:0007669"/>
    <property type="project" value="TreeGrafter"/>
</dbReference>
<dbReference type="GO" id="GO:0005739">
    <property type="term" value="C:mitochondrion"/>
    <property type="evidence" value="ECO:0007669"/>
    <property type="project" value="TreeGrafter"/>
</dbReference>
<dbReference type="PANTHER" id="PTHR19372:SF7">
    <property type="entry name" value="SULFITE OXIDASE, MITOCHONDRIAL"/>
    <property type="match status" value="1"/>
</dbReference>
<name>A0A8H6RF23_9PEZI</name>
<accession>A0A8H6RF23</accession>
<dbReference type="Pfam" id="PF00174">
    <property type="entry name" value="Oxidored_molyb"/>
    <property type="match status" value="1"/>
</dbReference>
<dbReference type="AlphaFoldDB" id="A0A8H6RF23"/>
<dbReference type="PRINTS" id="PR00407">
    <property type="entry name" value="EUMOPTERIN"/>
</dbReference>
<dbReference type="FunFam" id="3.90.420.10:FF:000002">
    <property type="entry name" value="sulfite oxidase, mitochondrial"/>
    <property type="match status" value="1"/>
</dbReference>